<dbReference type="InterPro" id="IPR008969">
    <property type="entry name" value="CarboxyPept-like_regulatory"/>
</dbReference>
<dbReference type="NCBIfam" id="TIGR04057">
    <property type="entry name" value="SusC_RagA_signa"/>
    <property type="match status" value="1"/>
</dbReference>
<comment type="subcellular location">
    <subcellularLocation>
        <location evidence="1 7">Cell outer membrane</location>
        <topology evidence="1 7">Multi-pass membrane protein</topology>
    </subcellularLocation>
</comment>
<dbReference type="Gene3D" id="2.60.40.1120">
    <property type="entry name" value="Carboxypeptidase-like, regulatory domain"/>
    <property type="match status" value="1"/>
</dbReference>
<reference evidence="9 10" key="1">
    <citation type="submission" date="2019-02" db="EMBL/GenBank/DDBJ databases">
        <title>Pedobacter sp. RP-3-11 sp. nov., isolated from Arctic soil.</title>
        <authorList>
            <person name="Dahal R.H."/>
        </authorList>
    </citation>
    <scope>NUCLEOTIDE SEQUENCE [LARGE SCALE GENOMIC DNA]</scope>
    <source>
        <strain evidence="9 10">RP-3-11</strain>
    </source>
</reference>
<dbReference type="OrthoDB" id="9768177at2"/>
<dbReference type="PROSITE" id="PS52016">
    <property type="entry name" value="TONB_DEPENDENT_REC_3"/>
    <property type="match status" value="1"/>
</dbReference>
<evidence type="ECO:0000256" key="4">
    <source>
        <dbReference type="ARBA" id="ARBA00022692"/>
    </source>
</evidence>
<dbReference type="InterPro" id="IPR023997">
    <property type="entry name" value="TonB-dep_OMP_SusC/RagA_CS"/>
</dbReference>
<dbReference type="Pfam" id="PF07715">
    <property type="entry name" value="Plug"/>
    <property type="match status" value="1"/>
</dbReference>
<evidence type="ECO:0000256" key="3">
    <source>
        <dbReference type="ARBA" id="ARBA00022452"/>
    </source>
</evidence>
<protein>
    <submittedName>
        <fullName evidence="9">SusC/RagA family TonB-linked outer membrane protein</fullName>
    </submittedName>
</protein>
<name>A0A4R0P1L0_9SPHI</name>
<dbReference type="SUPFAM" id="SSF49464">
    <property type="entry name" value="Carboxypeptidase regulatory domain-like"/>
    <property type="match status" value="1"/>
</dbReference>
<evidence type="ECO:0000256" key="5">
    <source>
        <dbReference type="ARBA" id="ARBA00023136"/>
    </source>
</evidence>
<dbReference type="RefSeq" id="WP_131557303.1">
    <property type="nucleotide sequence ID" value="NZ_SJSN01000005.1"/>
</dbReference>
<keyword evidence="2 7" id="KW-0813">Transport</keyword>
<evidence type="ECO:0000313" key="9">
    <source>
        <dbReference type="EMBL" id="TCD10681.1"/>
    </source>
</evidence>
<evidence type="ECO:0000313" key="10">
    <source>
        <dbReference type="Proteomes" id="UP000291485"/>
    </source>
</evidence>
<sequence>MIKFYTRKIGLLAVFLLVVASVTAQLKITGVVRGSDDGLTLPGVSVKVKGAATATSTDDKGRFSIAATSDAVLIFSYVGYKAKEVAVSGKSEINVSLVSDAKSLTDVVVVGYQAVKRKNSTAALATVTSKDIENLPAASVDVLLQGKLPGVNVQNFTGQPGVSTSLMVRGNTRIMSSGEFDGDRAFSNPLYVIDGLPISDDEVEAFSQTGTNFLTSLNPNDVESIDVLKDASAAAIYGSRGANGVILIRTKRGVAGVPKVSFNTYYGVVRQPNFLETVIGAEERRRKLELIYHYGNPTQIANGQPIMLTDSLNPSFNNNNNWQDLFYQNGTVSNQDLAISGGSDKFNYRVGVGHYNEKGIIKATGYERYSVNANLGANFSEKFQMQTSLRLSRGIRMVGRVRPGEQGYRNAFQISPISMPSSLFYLSDQDRADIETPYESVRNSNADNNVSMVTKLTYNIVKNLSFNTEAAVNYSSSKRDFFSPARSESDGLAYAYSGFSEGLKYLITNTVLYNFSINENHNLNFLAGQAFEKRDNQSLRVAGNGVPNDNIKVVSGVAQGNVGGNSDHSTYAKLSFFGSAHYDFQEKYLFDSYIRADASSRFGRDNRWAVFPSFSAAWIATEENFMKNLSWVDLAKVRFSWGLSGDEASIGDNDRYNSFALGQAGYDGSYNGSSDAGTYNGVPVIYPNFDKLTNNNLTWEQSAQTNIGLDLEFFKRRLSLTVDAYVRNTTGQMLKVLVPETSGYSTSLSNAAGVRNSGLEFQISGRVFKPEAAFQWSPSINISFNRNMVTSLPNGNRDLISSGPNGTTIYVVGKPLNMYRMYVTDGVINSINDLLVNPYTGQVGATKWGTLLLGMPKWRDISGDYKISDNNGEDDRTFYGDPNPKATGGINNAFRYKNFSLSIFTTFTLGRTIVNNTLAQRLSNGLFYGKPEDLARASIGDYEQYNYWRNAGDNATFPALNPFAGLYVFRAEQTFYVEPGWYVRIKNVNLGYDFTPQKNLWMKKLSLNRLKLYAMVDNLVMFQKFSGIDAEAVNAQGYDFGDGYPIPKKYTFGLQVEF</sequence>
<dbReference type="InterPro" id="IPR037066">
    <property type="entry name" value="Plug_dom_sf"/>
</dbReference>
<evidence type="ECO:0000256" key="2">
    <source>
        <dbReference type="ARBA" id="ARBA00022448"/>
    </source>
</evidence>
<keyword evidence="6 7" id="KW-0998">Cell outer membrane</keyword>
<dbReference type="SUPFAM" id="SSF56935">
    <property type="entry name" value="Porins"/>
    <property type="match status" value="1"/>
</dbReference>
<evidence type="ECO:0000256" key="7">
    <source>
        <dbReference type="PROSITE-ProRule" id="PRU01360"/>
    </source>
</evidence>
<evidence type="ECO:0000259" key="8">
    <source>
        <dbReference type="Pfam" id="PF07715"/>
    </source>
</evidence>
<gene>
    <name evidence="9" type="ORF">EZ449_07255</name>
</gene>
<dbReference type="InterPro" id="IPR036942">
    <property type="entry name" value="Beta-barrel_TonB_sf"/>
</dbReference>
<dbReference type="InterPro" id="IPR023996">
    <property type="entry name" value="TonB-dep_OMP_SusC/RagA"/>
</dbReference>
<dbReference type="GO" id="GO:0009279">
    <property type="term" value="C:cell outer membrane"/>
    <property type="evidence" value="ECO:0007669"/>
    <property type="project" value="UniProtKB-SubCell"/>
</dbReference>
<keyword evidence="10" id="KW-1185">Reference proteome</keyword>
<evidence type="ECO:0000256" key="6">
    <source>
        <dbReference type="ARBA" id="ARBA00023237"/>
    </source>
</evidence>
<dbReference type="Gene3D" id="2.40.170.20">
    <property type="entry name" value="TonB-dependent receptor, beta-barrel domain"/>
    <property type="match status" value="1"/>
</dbReference>
<dbReference type="EMBL" id="SJSN01000005">
    <property type="protein sequence ID" value="TCD10681.1"/>
    <property type="molecule type" value="Genomic_DNA"/>
</dbReference>
<comment type="similarity">
    <text evidence="7">Belongs to the TonB-dependent receptor family.</text>
</comment>
<proteinExistence type="inferred from homology"/>
<keyword evidence="3 7" id="KW-1134">Transmembrane beta strand</keyword>
<feature type="domain" description="TonB-dependent receptor plug" evidence="8">
    <location>
        <begin position="118"/>
        <end position="245"/>
    </location>
</feature>
<comment type="caution">
    <text evidence="9">The sequence shown here is derived from an EMBL/GenBank/DDBJ whole genome shotgun (WGS) entry which is preliminary data.</text>
</comment>
<evidence type="ECO:0000256" key="1">
    <source>
        <dbReference type="ARBA" id="ARBA00004571"/>
    </source>
</evidence>
<dbReference type="AlphaFoldDB" id="A0A4R0P1L0"/>
<dbReference type="InterPro" id="IPR012910">
    <property type="entry name" value="Plug_dom"/>
</dbReference>
<dbReference type="NCBIfam" id="TIGR04056">
    <property type="entry name" value="OMP_RagA_SusC"/>
    <property type="match status" value="1"/>
</dbReference>
<dbReference type="Pfam" id="PF13715">
    <property type="entry name" value="CarbopepD_reg_2"/>
    <property type="match status" value="1"/>
</dbReference>
<accession>A0A4R0P1L0</accession>
<dbReference type="Gene3D" id="2.170.130.10">
    <property type="entry name" value="TonB-dependent receptor, plug domain"/>
    <property type="match status" value="1"/>
</dbReference>
<keyword evidence="4 7" id="KW-0812">Transmembrane</keyword>
<keyword evidence="5 7" id="KW-0472">Membrane</keyword>
<dbReference type="InterPro" id="IPR039426">
    <property type="entry name" value="TonB-dep_rcpt-like"/>
</dbReference>
<organism evidence="9 10">
    <name type="scientific">Pedobacter frigidisoli</name>
    <dbReference type="NCBI Taxonomy" id="2530455"/>
    <lineage>
        <taxon>Bacteria</taxon>
        <taxon>Pseudomonadati</taxon>
        <taxon>Bacteroidota</taxon>
        <taxon>Sphingobacteriia</taxon>
        <taxon>Sphingobacteriales</taxon>
        <taxon>Sphingobacteriaceae</taxon>
        <taxon>Pedobacter</taxon>
    </lineage>
</organism>
<dbReference type="Proteomes" id="UP000291485">
    <property type="component" value="Unassembled WGS sequence"/>
</dbReference>